<comment type="pathway">
    <text evidence="11">Amino-acid biosynthesis; L-methionine biosynthesis via salvage pathway; L-methionine from S-methyl-5-thio-alpha-D-ribose 1-phosphate: step 1/6.</text>
</comment>
<comment type="similarity">
    <text evidence="1">Belongs to the methylthioribose kinase family.</text>
</comment>
<dbReference type="InterPro" id="IPR009212">
    <property type="entry name" value="Methylthioribose_kinase"/>
</dbReference>
<dbReference type="Pfam" id="PF01008">
    <property type="entry name" value="IF-2B"/>
    <property type="match status" value="1"/>
</dbReference>
<dbReference type="SUPFAM" id="SSF56112">
    <property type="entry name" value="Protein kinase-like (PK-like)"/>
    <property type="match status" value="1"/>
</dbReference>
<dbReference type="Gene3D" id="3.90.1200.10">
    <property type="match status" value="1"/>
</dbReference>
<comment type="similarity">
    <text evidence="11">Belongs to the eIF-2B alpha/beta/delta subunits family. MtnA subfamily.</text>
</comment>
<keyword evidence="4" id="KW-0808">Transferase</keyword>
<evidence type="ECO:0000313" key="13">
    <source>
        <dbReference type="Proteomes" id="UP001485043"/>
    </source>
</evidence>
<protein>
    <recommendedName>
        <fullName evidence="11">Methylthioribose-1-phosphate isomerase</fullName>
        <shortName evidence="11">M1Pi</shortName>
        <shortName evidence="11">MTR-1-P isomerase</shortName>
        <ecNumber evidence="11">5.3.1.23</ecNumber>
    </recommendedName>
    <alternativeName>
        <fullName evidence="11">S-methyl-5-thioribose-1-phosphate isomerase</fullName>
    </alternativeName>
    <alternativeName>
        <fullName evidence="11">Translation initiation factor eIF-2B subunit alpha/beta/delta-like protein</fullName>
    </alternativeName>
</protein>
<name>A0AAW1RR47_9CHLO</name>
<dbReference type="GO" id="GO:0046523">
    <property type="term" value="F:S-methyl-5-thioribose-1-phosphate isomerase activity"/>
    <property type="evidence" value="ECO:0007669"/>
    <property type="project" value="UniProtKB-UniRule"/>
</dbReference>
<dbReference type="InterPro" id="IPR011009">
    <property type="entry name" value="Kinase-like_dom_sf"/>
</dbReference>
<reference evidence="12 13" key="1">
    <citation type="journal article" date="2024" name="Nat. Commun.">
        <title>Phylogenomics reveals the evolutionary origins of lichenization in chlorophyte algae.</title>
        <authorList>
            <person name="Puginier C."/>
            <person name="Libourel C."/>
            <person name="Otte J."/>
            <person name="Skaloud P."/>
            <person name="Haon M."/>
            <person name="Grisel S."/>
            <person name="Petersen M."/>
            <person name="Berrin J.G."/>
            <person name="Delaux P.M."/>
            <person name="Dal Grande F."/>
            <person name="Keller J."/>
        </authorList>
    </citation>
    <scope>NUCLEOTIDE SEQUENCE [LARGE SCALE GENOMIC DNA]</scope>
    <source>
        <strain evidence="12 13">SAG 2523</strain>
    </source>
</reference>
<dbReference type="PANTHER" id="PTHR34273">
    <property type="entry name" value="METHYLTHIORIBOSE KINASE"/>
    <property type="match status" value="1"/>
</dbReference>
<dbReference type="AlphaFoldDB" id="A0AAW1RR47"/>
<keyword evidence="2 11" id="KW-0963">Cytoplasm</keyword>
<dbReference type="EC" id="5.3.1.23" evidence="11"/>
<dbReference type="SUPFAM" id="SSF100950">
    <property type="entry name" value="NagB/RpiA/CoA transferase-like"/>
    <property type="match status" value="1"/>
</dbReference>
<dbReference type="InterPro" id="IPR037171">
    <property type="entry name" value="NagB/RpiA_transferase-like"/>
</dbReference>
<dbReference type="NCBIfam" id="TIGR01767">
    <property type="entry name" value="MTRK"/>
    <property type="match status" value="1"/>
</dbReference>
<gene>
    <name evidence="12" type="ORF">WJX84_001555</name>
</gene>
<dbReference type="NCBIfam" id="TIGR00524">
    <property type="entry name" value="eIF-2B_rel"/>
    <property type="match status" value="1"/>
</dbReference>
<proteinExistence type="inferred from homology"/>
<dbReference type="PANTHER" id="PTHR34273:SF2">
    <property type="entry name" value="METHYLTHIORIBOSE KINASE"/>
    <property type="match status" value="1"/>
</dbReference>
<sequence>MVMSTLQAIQYERGSLRLLDQRKLPHESTLIPVNDPESGWHAVKDMAVRGAPAIAVSAALCLAVDLTKRGSGEQFPGPREAEAYVEDRLKYLVTSRPTAVNLQDAASKLMAVTRKAAQASGATSSSVVSAYIDAAEGMIATDIASNKSIGKHGADAIMGSLQAGGAGPSSARILTICNTGSLATAGYGTALGVIRSLLADNRLEHAYFCETRPFNQGSRLTAYEMAHDNIPSTLICDSAAAALVASGRVDAVVVGADRVTANGDAANKIGTLMLATVASHYRIPFFVAAPTTTLDPSLPDGGHIKIEERPSEEVTHWCGQAIAPASTQVWNPAFDVTPSSMITGIITERGVIQQEHGRINVHAFMVAEGLLPAPENGHTGSRIVSPIPGFKALDVASVLDYLEEKPDLAQLLGPRSSPTSWKAREVGDGNLNFVYIVEGPDGGLVVKQALPFLRLVGDDWPLGQQRIGYEAKALETENRYCPEHTPTLHLYDPRMALIVMQYLAPPHVILRLGLTEGHIYPQLADQVSRFLAQTLFHTSLIHLNSEQFRAQQANFLGNIELIRLTEQVIFSEPYFDASNNWHTSPHLDDLAKSFQTDEKIKAAISRLKALFMERGQAMLQADFHTGSLMVTEQTMFAIDAEFAFYGPMAFDVGKIIANLLLAYFASDGHEAAAGQSRQKQRTWLLQAVVEIWEKFESRFLDLWNAEGHGDLYPDSLFGPTAPAGSKSLKRAQQDFMKELFEDCLGMAAAVMTRRIIGIAHIQDFKLIESDDHRAPCERRALELAKSLLLGAPGRSIQQVVTAAESLRKEVPVMNGHA</sequence>
<comment type="function">
    <text evidence="11">Catalyzes the interconversion of methylthioribose-1-phosphate (MTR-1-P) into methylthioribulose-1-phosphate (MTRu-1-P).</text>
</comment>
<dbReference type="GO" id="GO:0005634">
    <property type="term" value="C:nucleus"/>
    <property type="evidence" value="ECO:0007669"/>
    <property type="project" value="UniProtKB-SubCell"/>
</dbReference>
<comment type="catalytic activity">
    <reaction evidence="11">
        <text>5-(methylsulfanyl)-alpha-D-ribose 1-phosphate = 5-(methylsulfanyl)-D-ribulose 1-phosphate</text>
        <dbReference type="Rhea" id="RHEA:19989"/>
        <dbReference type="ChEBI" id="CHEBI:58533"/>
        <dbReference type="ChEBI" id="CHEBI:58548"/>
        <dbReference type="EC" id="5.3.1.23"/>
    </reaction>
</comment>
<evidence type="ECO:0000313" key="12">
    <source>
        <dbReference type="EMBL" id="KAK9836236.1"/>
    </source>
</evidence>
<evidence type="ECO:0000256" key="8">
    <source>
        <dbReference type="ARBA" id="ARBA00023167"/>
    </source>
</evidence>
<evidence type="ECO:0000256" key="9">
    <source>
        <dbReference type="ARBA" id="ARBA00023235"/>
    </source>
</evidence>
<keyword evidence="8 11" id="KW-0486">Methionine biosynthesis</keyword>
<dbReference type="GO" id="GO:0046522">
    <property type="term" value="F:S-methyl-5-thioribose kinase activity"/>
    <property type="evidence" value="ECO:0007669"/>
    <property type="project" value="InterPro"/>
</dbReference>
<dbReference type="EMBL" id="JALJOV010002018">
    <property type="protein sequence ID" value="KAK9836236.1"/>
    <property type="molecule type" value="Genomic_DNA"/>
</dbReference>
<dbReference type="InterPro" id="IPR000649">
    <property type="entry name" value="IF-2B-related"/>
</dbReference>
<keyword evidence="10 11" id="KW-0539">Nucleus</keyword>
<evidence type="ECO:0000256" key="5">
    <source>
        <dbReference type="ARBA" id="ARBA00022741"/>
    </source>
</evidence>
<keyword evidence="6" id="KW-0418">Kinase</keyword>
<dbReference type="InterPro" id="IPR011559">
    <property type="entry name" value="Initiation_fac_2B_a/b/d"/>
</dbReference>
<feature type="site" description="Transition state stabilizer" evidence="11">
    <location>
        <position position="177"/>
    </location>
</feature>
<evidence type="ECO:0000256" key="7">
    <source>
        <dbReference type="ARBA" id="ARBA00022840"/>
    </source>
</evidence>
<comment type="caution">
    <text evidence="12">The sequence shown here is derived from an EMBL/GenBank/DDBJ whole genome shotgun (WGS) entry which is preliminary data.</text>
</comment>
<dbReference type="NCBIfam" id="NF004326">
    <property type="entry name" value="PRK05720.1"/>
    <property type="match status" value="1"/>
</dbReference>
<dbReference type="InterPro" id="IPR027363">
    <property type="entry name" value="M1Pi_N"/>
</dbReference>
<evidence type="ECO:0000256" key="6">
    <source>
        <dbReference type="ARBA" id="ARBA00022777"/>
    </source>
</evidence>
<evidence type="ECO:0000256" key="11">
    <source>
        <dbReference type="HAMAP-Rule" id="MF_03119"/>
    </source>
</evidence>
<dbReference type="GO" id="GO:0005737">
    <property type="term" value="C:cytoplasm"/>
    <property type="evidence" value="ECO:0007669"/>
    <property type="project" value="UniProtKB-SubCell"/>
</dbReference>
<evidence type="ECO:0000256" key="3">
    <source>
        <dbReference type="ARBA" id="ARBA00022605"/>
    </source>
</evidence>
<dbReference type="Gene3D" id="3.40.50.10470">
    <property type="entry name" value="Translation initiation factor eif-2b, domain 2"/>
    <property type="match status" value="1"/>
</dbReference>
<dbReference type="Gene3D" id="3.30.200.20">
    <property type="entry name" value="Phosphorylase Kinase, domain 1"/>
    <property type="match status" value="1"/>
</dbReference>
<dbReference type="Proteomes" id="UP001485043">
    <property type="component" value="Unassembled WGS sequence"/>
</dbReference>
<evidence type="ECO:0000256" key="1">
    <source>
        <dbReference type="ARBA" id="ARBA00010165"/>
    </source>
</evidence>
<evidence type="ECO:0000256" key="2">
    <source>
        <dbReference type="ARBA" id="ARBA00022490"/>
    </source>
</evidence>
<evidence type="ECO:0000256" key="4">
    <source>
        <dbReference type="ARBA" id="ARBA00022679"/>
    </source>
</evidence>
<dbReference type="InterPro" id="IPR042529">
    <property type="entry name" value="IF_2B-like_C"/>
</dbReference>
<keyword evidence="7" id="KW-0067">ATP-binding</keyword>
<keyword evidence="5" id="KW-0547">Nucleotide-binding</keyword>
<comment type="subcellular location">
    <subcellularLocation>
        <location evidence="11">Cytoplasm</location>
    </subcellularLocation>
    <subcellularLocation>
        <location evidence="11">Nucleus</location>
    </subcellularLocation>
</comment>
<feature type="active site" description="Proton donor" evidence="11">
    <location>
        <position position="257"/>
    </location>
</feature>
<accession>A0AAW1RR47</accession>
<dbReference type="NCBIfam" id="TIGR00512">
    <property type="entry name" value="salvage_mtnA"/>
    <property type="match status" value="1"/>
</dbReference>
<dbReference type="FunFam" id="3.40.50.10470:FF:000003">
    <property type="entry name" value="Methylthioribose-1-phosphate isomerase"/>
    <property type="match status" value="1"/>
</dbReference>
<evidence type="ECO:0000256" key="10">
    <source>
        <dbReference type="ARBA" id="ARBA00023242"/>
    </source>
</evidence>
<dbReference type="FunFam" id="1.20.120.420:FF:000003">
    <property type="entry name" value="Methylthioribose-1-phosphate isomerase"/>
    <property type="match status" value="1"/>
</dbReference>
<keyword evidence="13" id="KW-1185">Reference proteome</keyword>
<keyword evidence="3 11" id="KW-0028">Amino-acid biosynthesis</keyword>
<organism evidence="12 13">
    <name type="scientific">Apatococcus fuscideae</name>
    <dbReference type="NCBI Taxonomy" id="2026836"/>
    <lineage>
        <taxon>Eukaryota</taxon>
        <taxon>Viridiplantae</taxon>
        <taxon>Chlorophyta</taxon>
        <taxon>core chlorophytes</taxon>
        <taxon>Trebouxiophyceae</taxon>
        <taxon>Chlorellales</taxon>
        <taxon>Chlorellaceae</taxon>
        <taxon>Apatococcus</taxon>
    </lineage>
</organism>
<dbReference type="GO" id="GO:0019509">
    <property type="term" value="P:L-methionine salvage from methylthioadenosine"/>
    <property type="evidence" value="ECO:0007669"/>
    <property type="project" value="UniProtKB-UniRule"/>
</dbReference>
<dbReference type="Gene3D" id="1.20.120.420">
    <property type="entry name" value="translation initiation factor eif-2b, domain 1"/>
    <property type="match status" value="1"/>
</dbReference>
<keyword evidence="9 11" id="KW-0413">Isomerase</keyword>
<dbReference type="InterPro" id="IPR005251">
    <property type="entry name" value="IF-M1Pi"/>
</dbReference>
<dbReference type="HAMAP" id="MF_01678">
    <property type="entry name" value="Salvage_MtnA"/>
    <property type="match status" value="1"/>
</dbReference>
<dbReference type="GO" id="GO:0005524">
    <property type="term" value="F:ATP binding"/>
    <property type="evidence" value="ECO:0007669"/>
    <property type="project" value="UniProtKB-KW"/>
</dbReference>